<comment type="caution">
    <text evidence="6">The sequence shown here is derived from an EMBL/GenBank/DDBJ whole genome shotgun (WGS) entry which is preliminary data.</text>
</comment>
<evidence type="ECO:0000256" key="4">
    <source>
        <dbReference type="ARBA" id="ARBA00023014"/>
    </source>
</evidence>
<dbReference type="PROSITE" id="PS00198">
    <property type="entry name" value="4FE4S_FER_1"/>
    <property type="match status" value="1"/>
</dbReference>
<keyword evidence="1" id="KW-0004">4Fe-4S</keyword>
<evidence type="ECO:0000256" key="3">
    <source>
        <dbReference type="ARBA" id="ARBA00023004"/>
    </source>
</evidence>
<dbReference type="PANTHER" id="PTHR43687:SF1">
    <property type="entry name" value="FERREDOXIN III"/>
    <property type="match status" value="1"/>
</dbReference>
<dbReference type="Proteomes" id="UP000605201">
    <property type="component" value="Unassembled WGS sequence"/>
</dbReference>
<gene>
    <name evidence="6" type="ORF">H8D96_16840</name>
</gene>
<organism evidence="6 7">
    <name type="scientific">Candidatus Desulfatibia vada</name>
    <dbReference type="NCBI Taxonomy" id="2841696"/>
    <lineage>
        <taxon>Bacteria</taxon>
        <taxon>Pseudomonadati</taxon>
        <taxon>Thermodesulfobacteriota</taxon>
        <taxon>Desulfobacteria</taxon>
        <taxon>Desulfobacterales</taxon>
        <taxon>Desulfobacterales incertae sedis</taxon>
        <taxon>Candidatus Desulfatibia</taxon>
    </lineage>
</organism>
<keyword evidence="4" id="KW-0411">Iron-sulfur</keyword>
<dbReference type="InterPro" id="IPR042298">
    <property type="entry name" value="P-CP_red_C"/>
</dbReference>
<dbReference type="EMBL" id="JACNIG010000310">
    <property type="protein sequence ID" value="MBC8433576.1"/>
    <property type="molecule type" value="Genomic_DNA"/>
</dbReference>
<dbReference type="GO" id="GO:0016491">
    <property type="term" value="F:oxidoreductase activity"/>
    <property type="evidence" value="ECO:0007669"/>
    <property type="project" value="InterPro"/>
</dbReference>
<feature type="domain" description="4Fe-4S ferredoxin-type" evidence="5">
    <location>
        <begin position="169"/>
        <end position="198"/>
    </location>
</feature>
<evidence type="ECO:0000313" key="7">
    <source>
        <dbReference type="Proteomes" id="UP000605201"/>
    </source>
</evidence>
<dbReference type="GO" id="GO:0015979">
    <property type="term" value="P:photosynthesis"/>
    <property type="evidence" value="ECO:0007669"/>
    <property type="project" value="InterPro"/>
</dbReference>
<dbReference type="SUPFAM" id="SSF54862">
    <property type="entry name" value="4Fe-4S ferredoxins"/>
    <property type="match status" value="1"/>
</dbReference>
<evidence type="ECO:0000313" key="6">
    <source>
        <dbReference type="EMBL" id="MBC8433576.1"/>
    </source>
</evidence>
<feature type="domain" description="4Fe-4S ferredoxin-type" evidence="5">
    <location>
        <begin position="138"/>
        <end position="167"/>
    </location>
</feature>
<dbReference type="Pfam" id="PF00037">
    <property type="entry name" value="Fer4"/>
    <property type="match status" value="1"/>
</dbReference>
<evidence type="ECO:0000256" key="1">
    <source>
        <dbReference type="ARBA" id="ARBA00022485"/>
    </source>
</evidence>
<dbReference type="GO" id="GO:0020037">
    <property type="term" value="F:heme binding"/>
    <property type="evidence" value="ECO:0007669"/>
    <property type="project" value="InterPro"/>
</dbReference>
<dbReference type="Pfam" id="PF01077">
    <property type="entry name" value="NIR_SIR"/>
    <property type="match status" value="1"/>
</dbReference>
<sequence>MQWTPEAEAAIKKVPFFVRKKVRTRVEKEAGAAGKHVVSIEDVKASQARYLSKMDSEIKGYQIDTCFGPSGCPNRAIVGDRLVERIETLLKKEDLLAFLKQRVQGDIKFHHEFRVTLADCPNACSQPQIKDIGIIGACTPALTDEACSECEACVEVCKENAITINNANATCKVDYNLCLQCGLCIDACPTGTITAGDKGFRVQIGGKLGRHPQLARELPGIFNEDEVLAIVKDCIAFYKTNSKHGQRFAQIFTAQDFENLASFHS</sequence>
<dbReference type="InterPro" id="IPR013580">
    <property type="entry name" value="LI-POR_suB-like_C"/>
</dbReference>
<dbReference type="Gene3D" id="1.10.8.550">
    <property type="entry name" value="Proto-chlorophyllide reductase 57 kD subunit B"/>
    <property type="match status" value="1"/>
</dbReference>
<name>A0A8J6NTG1_9BACT</name>
<dbReference type="InterPro" id="IPR006067">
    <property type="entry name" value="NO2/SO3_Rdtase_4Fe4S_dom"/>
</dbReference>
<evidence type="ECO:0000259" key="5">
    <source>
        <dbReference type="PROSITE" id="PS51379"/>
    </source>
</evidence>
<dbReference type="InterPro" id="IPR017900">
    <property type="entry name" value="4Fe4S_Fe_S_CS"/>
</dbReference>
<accession>A0A8J6NTG1</accession>
<dbReference type="GO" id="GO:0046872">
    <property type="term" value="F:metal ion binding"/>
    <property type="evidence" value="ECO:0007669"/>
    <property type="project" value="UniProtKB-KW"/>
</dbReference>
<dbReference type="Gene3D" id="3.30.70.20">
    <property type="match status" value="1"/>
</dbReference>
<keyword evidence="2" id="KW-0479">Metal-binding</keyword>
<dbReference type="InterPro" id="IPR017896">
    <property type="entry name" value="4Fe4S_Fe-S-bd"/>
</dbReference>
<dbReference type="PROSITE" id="PS51379">
    <property type="entry name" value="4FE4S_FER_2"/>
    <property type="match status" value="2"/>
</dbReference>
<reference evidence="6 7" key="1">
    <citation type="submission" date="2020-08" db="EMBL/GenBank/DDBJ databases">
        <title>Bridging the membrane lipid divide: bacteria of the FCB group superphylum have the potential to synthesize archaeal ether lipids.</title>
        <authorList>
            <person name="Villanueva L."/>
            <person name="Von Meijenfeldt F.A.B."/>
            <person name="Westbye A.B."/>
            <person name="Yadav S."/>
            <person name="Hopmans E.C."/>
            <person name="Dutilh B.E."/>
            <person name="Sinninghe Damste J.S."/>
        </authorList>
    </citation>
    <scope>NUCLEOTIDE SEQUENCE [LARGE SCALE GENOMIC DNA]</scope>
    <source>
        <strain evidence="6">NIOZ-UU17</strain>
    </source>
</reference>
<dbReference type="InterPro" id="IPR050572">
    <property type="entry name" value="Fe-S_Ferredoxin"/>
</dbReference>
<dbReference type="SUPFAM" id="SSF56014">
    <property type="entry name" value="Nitrite and sulphite reductase 4Fe-4S domain-like"/>
    <property type="match status" value="1"/>
</dbReference>
<dbReference type="InterPro" id="IPR045854">
    <property type="entry name" value="NO2/SO3_Rdtase_4Fe4S_sf"/>
</dbReference>
<dbReference type="GO" id="GO:0015995">
    <property type="term" value="P:chlorophyll biosynthetic process"/>
    <property type="evidence" value="ECO:0007669"/>
    <property type="project" value="InterPro"/>
</dbReference>
<dbReference type="Pfam" id="PF08369">
    <property type="entry name" value="PCP_red"/>
    <property type="match status" value="1"/>
</dbReference>
<dbReference type="AlphaFoldDB" id="A0A8J6NTG1"/>
<evidence type="ECO:0000256" key="2">
    <source>
        <dbReference type="ARBA" id="ARBA00022723"/>
    </source>
</evidence>
<dbReference type="PANTHER" id="PTHR43687">
    <property type="entry name" value="ADENYLYLSULFATE REDUCTASE, BETA SUBUNIT"/>
    <property type="match status" value="1"/>
</dbReference>
<proteinExistence type="predicted"/>
<dbReference type="GO" id="GO:0051539">
    <property type="term" value="F:4 iron, 4 sulfur cluster binding"/>
    <property type="evidence" value="ECO:0007669"/>
    <property type="project" value="UniProtKB-KW"/>
</dbReference>
<dbReference type="Gene3D" id="3.30.413.10">
    <property type="entry name" value="Sulfite Reductase Hemoprotein, domain 1"/>
    <property type="match status" value="1"/>
</dbReference>
<keyword evidence="3" id="KW-0408">Iron</keyword>
<protein>
    <submittedName>
        <fullName evidence="6">4Fe-4S binding protein</fullName>
    </submittedName>
</protein>